<comment type="caution">
    <text evidence="2">The sequence shown here is derived from an EMBL/GenBank/DDBJ whole genome shotgun (WGS) entry which is preliminary data.</text>
</comment>
<feature type="compositionally biased region" description="Low complexity" evidence="1">
    <location>
        <begin position="10"/>
        <end position="33"/>
    </location>
</feature>
<keyword evidence="3" id="KW-1185">Reference proteome</keyword>
<evidence type="ECO:0000313" key="3">
    <source>
        <dbReference type="Proteomes" id="UP001164776"/>
    </source>
</evidence>
<gene>
    <name evidence="2" type="ORF">BS78_K248600</name>
</gene>
<accession>A0A9W7XDL2</accession>
<sequence length="186" mass="20086">MPAWADLVIGPAGSTSSPGGAAAGGTACRRGPANKTVVRRPRPPASPGGVCLEGSSRMETRCTVRQQGRANYQHEMQGYKKSMMSNGASTVLPLSSGLCASRRSLVCPGCQGMPPAAWCFPVVCVLEEEHLLPKLQVIAAVHVHVVEPRRLEFFVQFMLSFGHLIMFSSNDPYPLVSYLVQSMQLW</sequence>
<feature type="region of interest" description="Disordered" evidence="1">
    <location>
        <begin position="8"/>
        <end position="51"/>
    </location>
</feature>
<evidence type="ECO:0000313" key="2">
    <source>
        <dbReference type="EMBL" id="KAJ1256984.1"/>
    </source>
</evidence>
<dbReference type="AlphaFoldDB" id="A0A9W7XDL2"/>
<dbReference type="EMBL" id="MU629449">
    <property type="protein sequence ID" value="KAJ1256984.1"/>
    <property type="molecule type" value="Genomic_DNA"/>
</dbReference>
<protein>
    <submittedName>
        <fullName evidence="2">Uncharacterized protein</fullName>
    </submittedName>
</protein>
<name>A0A9W7XDL2_9POAL</name>
<evidence type="ECO:0000256" key="1">
    <source>
        <dbReference type="SAM" id="MobiDB-lite"/>
    </source>
</evidence>
<dbReference type="Proteomes" id="UP001164776">
    <property type="component" value="Unassembled WGS sequence"/>
</dbReference>
<proteinExistence type="predicted"/>
<organism evidence="2 3">
    <name type="scientific">Paspalum vaginatum</name>
    <name type="common">seashore paspalum</name>
    <dbReference type="NCBI Taxonomy" id="158149"/>
    <lineage>
        <taxon>Eukaryota</taxon>
        <taxon>Viridiplantae</taxon>
        <taxon>Streptophyta</taxon>
        <taxon>Embryophyta</taxon>
        <taxon>Tracheophyta</taxon>
        <taxon>Spermatophyta</taxon>
        <taxon>Magnoliopsida</taxon>
        <taxon>Liliopsida</taxon>
        <taxon>Poales</taxon>
        <taxon>Poaceae</taxon>
        <taxon>PACMAD clade</taxon>
        <taxon>Panicoideae</taxon>
        <taxon>Andropogonodae</taxon>
        <taxon>Paspaleae</taxon>
        <taxon>Paspalinae</taxon>
        <taxon>Paspalum</taxon>
    </lineage>
</organism>
<reference evidence="2 3" key="1">
    <citation type="submission" date="2022-10" db="EMBL/GenBank/DDBJ databases">
        <title>WGS assembly of Paspalum vaginatum 540-79.</title>
        <authorList>
            <person name="Sun G."/>
            <person name="Wase N."/>
            <person name="Shu S."/>
            <person name="Jenkins J."/>
            <person name="Zhou B."/>
            <person name="Torres-Rodriguez J."/>
            <person name="Chen C."/>
            <person name="Sandor L."/>
            <person name="Plott C."/>
            <person name="Yoshinga Y."/>
            <person name="Daum C."/>
            <person name="Qi P."/>
            <person name="Barry K."/>
            <person name="Lipzen A."/>
            <person name="Berry L."/>
            <person name="Pedersen C."/>
            <person name="Gottilla T."/>
            <person name="Foltz A."/>
            <person name="Yu H."/>
            <person name="O'Malley R."/>
            <person name="Zhang C."/>
            <person name="Devos K."/>
            <person name="Sigmon B."/>
            <person name="Yu B."/>
            <person name="Obata T."/>
            <person name="Schmutz J."/>
            <person name="Schnable J."/>
        </authorList>
    </citation>
    <scope>NUCLEOTIDE SEQUENCE [LARGE SCALE GENOMIC DNA]</scope>
    <source>
        <strain evidence="3">cv. 540-79</strain>
    </source>
</reference>